<dbReference type="InterPro" id="IPR011333">
    <property type="entry name" value="SKP1/BTB/POZ_sf"/>
</dbReference>
<dbReference type="Pfam" id="PF24681">
    <property type="entry name" value="Kelch_KLHDC2_KLHL20_DRC7"/>
    <property type="match status" value="2"/>
</dbReference>
<dbReference type="InterPro" id="IPR000210">
    <property type="entry name" value="BTB/POZ_dom"/>
</dbReference>
<evidence type="ECO:0000256" key="3">
    <source>
        <dbReference type="ARBA" id="ARBA00022737"/>
    </source>
</evidence>
<name>A0A1D3D7W8_9EIME</name>
<dbReference type="EMBL" id="JROU02000354">
    <property type="protein sequence ID" value="OEH79529.1"/>
    <property type="molecule type" value="Genomic_DNA"/>
</dbReference>
<dbReference type="PANTHER" id="PTHR46376">
    <property type="entry name" value="LEUCINE-ZIPPER-LIKE TRANSCRIPTIONAL REGULATOR 1"/>
    <property type="match status" value="1"/>
</dbReference>
<feature type="region of interest" description="Disordered" evidence="4">
    <location>
        <begin position="470"/>
        <end position="492"/>
    </location>
</feature>
<dbReference type="CDD" id="cd18186">
    <property type="entry name" value="BTB_POZ_ZBTB_KLHL-like"/>
    <property type="match status" value="1"/>
</dbReference>
<comment type="caution">
    <text evidence="6">The sequence shown here is derived from an EMBL/GenBank/DDBJ whole genome shotgun (WGS) entry which is preliminary data.</text>
</comment>
<dbReference type="Pfam" id="PF24570">
    <property type="entry name" value="BACK_BPM_SPOP"/>
    <property type="match status" value="1"/>
</dbReference>
<dbReference type="GO" id="GO:0005794">
    <property type="term" value="C:Golgi apparatus"/>
    <property type="evidence" value="ECO:0007669"/>
    <property type="project" value="TreeGrafter"/>
</dbReference>
<dbReference type="Gene3D" id="2.120.10.80">
    <property type="entry name" value="Kelch-type beta propeller"/>
    <property type="match status" value="2"/>
</dbReference>
<sequence>MSRRLVLSDSCTLGVLYGIFVAPWRLTKTRFDGNGQSNRSYNLSQARCHRRSSFSAGAKGMQAAGAAAERLERRIGGTLWEALRQQNQQECHQLQQPTQPLKLNGLRALRVVEAIKSGMRMLTAPHVKVPTCAIPNSGLCMQQPSSSKNLSRHPCLCRSLCNNSSSGGTVEKACPLWLRLSGPTEGSRGESERSSRIVGSSCGKSGEASSRRELQHQPALARHLSLQDSGDEVPGTCGCEPPGPRAAHSCDSVDDCVFLFGGWNGNSPMSDLYVLEVLREGDGEGESKEGHHRYQWHLVPPNKHTPAARNNHTSAVAGTEVYIHGGHDGSQWLADFHILDAAAVINSGFKVARWKAPQVSGQKPSARACHTLSRVRQKLFLFGGYDGHRCFNDIEILDLETLAWIQPKVSGEKPLPRNAHSMAVVESRLFLFGGHSGSKHLTDLHIFDTPSLTWFKASLLRLFFFKPSGSEKREEGGGGVEIGGEPQLSGSVPPGLRGHSATLVGSKMFLFGGFDGRRRTNEVCVLCTRSLTWRSPKDSQIHAPTGRQRHSAALVSQRRILIFGGFDGAHWLADLHELDTSKLNEAALSGVAIKQLLQNLRQLLQGGDFSDVTLVVGGKRLPAHKNILAANCAFFRQMFLGQMKESMQQEVIIQGWTPEAYSAMLEFLYTGTLSETRPTVLSEVLGLADHYTLSTLKRYCESVLCMSLDASSVCCLLRCAERYQAKKLKQSCVEFIFRHSDIVSQTPEFEQLQAIPSLMMEIAKMSLSNHRARASFGAVAAASETAPERAPDVRRQ</sequence>
<dbReference type="InterPro" id="IPR015915">
    <property type="entry name" value="Kelch-typ_b-propeller"/>
</dbReference>
<dbReference type="VEuPathDB" id="ToxoDB:cyc_07469"/>
<dbReference type="SUPFAM" id="SSF117281">
    <property type="entry name" value="Kelch motif"/>
    <property type="match status" value="1"/>
</dbReference>
<dbReference type="PANTHER" id="PTHR46376:SF1">
    <property type="entry name" value="LEUCINE-ZIPPER-LIKE TRANSCRIPTIONAL REGULATOR 1"/>
    <property type="match status" value="1"/>
</dbReference>
<dbReference type="AlphaFoldDB" id="A0A1D3D7W8"/>
<dbReference type="InterPro" id="IPR051568">
    <property type="entry name" value="LZTR1/Attractin"/>
</dbReference>
<reference evidence="6 7" key="1">
    <citation type="journal article" date="2016" name="BMC Genomics">
        <title>Comparative genomics reveals Cyclospora cayetanensis possesses coccidia-like metabolism and invasion components but unique surface antigens.</title>
        <authorList>
            <person name="Liu S."/>
            <person name="Wang L."/>
            <person name="Zheng H."/>
            <person name="Xu Z."/>
            <person name="Roellig D.M."/>
            <person name="Li N."/>
            <person name="Frace M.A."/>
            <person name="Tang K."/>
            <person name="Arrowood M.J."/>
            <person name="Moss D.M."/>
            <person name="Zhang L."/>
            <person name="Feng Y."/>
            <person name="Xiao L."/>
        </authorList>
    </citation>
    <scope>NUCLEOTIDE SEQUENCE [LARGE SCALE GENOMIC DNA]</scope>
    <source>
        <strain evidence="6 7">CHN_HEN01</strain>
    </source>
</reference>
<evidence type="ECO:0000313" key="6">
    <source>
        <dbReference type="EMBL" id="OEH79529.1"/>
    </source>
</evidence>
<feature type="region of interest" description="Disordered" evidence="4">
    <location>
        <begin position="183"/>
        <end position="215"/>
    </location>
</feature>
<evidence type="ECO:0000256" key="4">
    <source>
        <dbReference type="SAM" id="MobiDB-lite"/>
    </source>
</evidence>
<evidence type="ECO:0000256" key="1">
    <source>
        <dbReference type="ARBA" id="ARBA00010846"/>
    </source>
</evidence>
<organism evidence="6 7">
    <name type="scientific">Cyclospora cayetanensis</name>
    <dbReference type="NCBI Taxonomy" id="88456"/>
    <lineage>
        <taxon>Eukaryota</taxon>
        <taxon>Sar</taxon>
        <taxon>Alveolata</taxon>
        <taxon>Apicomplexa</taxon>
        <taxon>Conoidasida</taxon>
        <taxon>Coccidia</taxon>
        <taxon>Eucoccidiorida</taxon>
        <taxon>Eimeriorina</taxon>
        <taxon>Eimeriidae</taxon>
        <taxon>Cyclospora</taxon>
    </lineage>
</organism>
<dbReference type="PROSITE" id="PS50097">
    <property type="entry name" value="BTB"/>
    <property type="match status" value="1"/>
</dbReference>
<gene>
    <name evidence="6" type="ORF">cyc_07469</name>
</gene>
<dbReference type="SUPFAM" id="SSF54695">
    <property type="entry name" value="POZ domain"/>
    <property type="match status" value="1"/>
</dbReference>
<dbReference type="InterPro" id="IPR006652">
    <property type="entry name" value="Kelch_1"/>
</dbReference>
<protein>
    <submittedName>
        <fullName evidence="6">Kelch repeat protein</fullName>
    </submittedName>
</protein>
<comment type="similarity">
    <text evidence="1">Belongs to the Tdpoz family.</text>
</comment>
<dbReference type="Pfam" id="PF01344">
    <property type="entry name" value="Kelch_1"/>
    <property type="match status" value="1"/>
</dbReference>
<dbReference type="Gene3D" id="3.30.710.10">
    <property type="entry name" value="Potassium Channel Kv1.1, Chain A"/>
    <property type="match status" value="1"/>
</dbReference>
<keyword evidence="7" id="KW-1185">Reference proteome</keyword>
<dbReference type="InParanoid" id="A0A1D3D7W8"/>
<dbReference type="InterPro" id="IPR056423">
    <property type="entry name" value="BACK_BPM_SPOP"/>
</dbReference>
<dbReference type="VEuPathDB" id="ToxoDB:LOC34623433"/>
<dbReference type="CDD" id="cd14733">
    <property type="entry name" value="BACK"/>
    <property type="match status" value="1"/>
</dbReference>
<dbReference type="Pfam" id="PF00651">
    <property type="entry name" value="BTB"/>
    <property type="match status" value="1"/>
</dbReference>
<dbReference type="Proteomes" id="UP000095192">
    <property type="component" value="Unassembled WGS sequence"/>
</dbReference>
<feature type="domain" description="BTB" evidence="5">
    <location>
        <begin position="610"/>
        <end position="677"/>
    </location>
</feature>
<proteinExistence type="inferred from homology"/>
<evidence type="ECO:0000256" key="2">
    <source>
        <dbReference type="ARBA" id="ARBA00022441"/>
    </source>
</evidence>
<evidence type="ECO:0000313" key="7">
    <source>
        <dbReference type="Proteomes" id="UP000095192"/>
    </source>
</evidence>
<dbReference type="SMART" id="SM00225">
    <property type="entry name" value="BTB"/>
    <property type="match status" value="1"/>
</dbReference>
<keyword evidence="2" id="KW-0880">Kelch repeat</keyword>
<evidence type="ECO:0000259" key="5">
    <source>
        <dbReference type="PROSITE" id="PS50097"/>
    </source>
</evidence>
<keyword evidence="3" id="KW-0677">Repeat</keyword>
<dbReference type="Gene3D" id="1.25.40.420">
    <property type="match status" value="1"/>
</dbReference>
<accession>A0A1D3D7W8</accession>